<accession>A0AA37URD6</accession>
<dbReference type="GO" id="GO:0016747">
    <property type="term" value="F:acyltransferase activity, transferring groups other than amino-acyl groups"/>
    <property type="evidence" value="ECO:0007669"/>
    <property type="project" value="InterPro"/>
</dbReference>
<name>A0AA37URD6_9MICO</name>
<dbReference type="InterPro" id="IPR000182">
    <property type="entry name" value="GNAT_dom"/>
</dbReference>
<keyword evidence="4" id="KW-1185">Reference proteome</keyword>
<reference evidence="3" key="2">
    <citation type="submission" date="2023-02" db="EMBL/GenBank/DDBJ databases">
        <authorList>
            <person name="Sun Q."/>
            <person name="Mori K."/>
        </authorList>
    </citation>
    <scope>NUCLEOTIDE SEQUENCE</scope>
    <source>
        <strain evidence="3">NBRC 112290</strain>
    </source>
</reference>
<dbReference type="CDD" id="cd04301">
    <property type="entry name" value="NAT_SF"/>
    <property type="match status" value="1"/>
</dbReference>
<dbReference type="Pfam" id="PF00583">
    <property type="entry name" value="Acetyltransf_1"/>
    <property type="match status" value="1"/>
</dbReference>
<feature type="domain" description="N-acetyltransferase" evidence="2">
    <location>
        <begin position="22"/>
        <end position="212"/>
    </location>
</feature>
<reference evidence="3" key="1">
    <citation type="journal article" date="2014" name="Int. J. Syst. Evol. Microbiol.">
        <title>Complete genome sequence of Corynebacterium casei LMG S-19264T (=DSM 44701T), isolated from a smear-ripened cheese.</title>
        <authorList>
            <consortium name="US DOE Joint Genome Institute (JGI-PGF)"/>
            <person name="Walter F."/>
            <person name="Albersmeier A."/>
            <person name="Kalinowski J."/>
            <person name="Ruckert C."/>
        </authorList>
    </citation>
    <scope>NUCLEOTIDE SEQUENCE</scope>
    <source>
        <strain evidence="3">NBRC 112290</strain>
    </source>
</reference>
<protein>
    <submittedName>
        <fullName evidence="3">GNAT family N-acetyltransferase</fullName>
    </submittedName>
</protein>
<sequence>MRAGVPRLGAVTTTDHPAPDGLELRPLTIPTAIDAPDAGDFAEMVRVRNEVYRLVSGHDDHAITAAELLPYYAPGAHEKRLTWIAVLDGAVVGRLGLDLPHEGGGAVGLVQIELHPEVWGRGIGGAAMALIERTAREHGRTTLQCWAEHHEVTGGGGDRLAPPTGFGSVPADAHNTRFLLAHGFALEQVERASVLDLTDPATTARIEALLADARTHAAEYDVVSWQAPTPPEHVAGYAWLKSRMATDVPAAAMETPEEVWDAARVAEHDTRYTAAGRTLQVVAARHTATGELCAFTELVGNQDRTTATHQEDTLVLREHRGHRLGALVKGEAILRWRGVAPTSPRVMTWNAEENRPMLAINEAMGFVPLVSEGAWQKRLA</sequence>
<proteinExistence type="predicted"/>
<comment type="caution">
    <text evidence="3">The sequence shown here is derived from an EMBL/GenBank/DDBJ whole genome shotgun (WGS) entry which is preliminary data.</text>
</comment>
<dbReference type="InterPro" id="IPR016181">
    <property type="entry name" value="Acyl_CoA_acyltransferase"/>
</dbReference>
<dbReference type="Proteomes" id="UP001157161">
    <property type="component" value="Unassembled WGS sequence"/>
</dbReference>
<gene>
    <name evidence="3" type="ORF">GCM10025875_02070</name>
</gene>
<organism evidence="3 4">
    <name type="scientific">Litorihabitans aurantiacus</name>
    <dbReference type="NCBI Taxonomy" id="1930061"/>
    <lineage>
        <taxon>Bacteria</taxon>
        <taxon>Bacillati</taxon>
        <taxon>Actinomycetota</taxon>
        <taxon>Actinomycetes</taxon>
        <taxon>Micrococcales</taxon>
        <taxon>Beutenbergiaceae</taxon>
        <taxon>Litorihabitans</taxon>
    </lineage>
</organism>
<evidence type="ECO:0000259" key="2">
    <source>
        <dbReference type="PROSITE" id="PS51186"/>
    </source>
</evidence>
<evidence type="ECO:0000313" key="3">
    <source>
        <dbReference type="EMBL" id="GMA30215.1"/>
    </source>
</evidence>
<dbReference type="Gene3D" id="3.40.630.30">
    <property type="match status" value="1"/>
</dbReference>
<dbReference type="SUPFAM" id="SSF55729">
    <property type="entry name" value="Acyl-CoA N-acyltransferases (Nat)"/>
    <property type="match status" value="2"/>
</dbReference>
<dbReference type="AlphaFoldDB" id="A0AA37URD6"/>
<evidence type="ECO:0000256" key="1">
    <source>
        <dbReference type="SAM" id="MobiDB-lite"/>
    </source>
</evidence>
<dbReference type="EMBL" id="BSUM01000001">
    <property type="protein sequence ID" value="GMA30215.1"/>
    <property type="molecule type" value="Genomic_DNA"/>
</dbReference>
<dbReference type="PROSITE" id="PS51186">
    <property type="entry name" value="GNAT"/>
    <property type="match status" value="1"/>
</dbReference>
<evidence type="ECO:0000313" key="4">
    <source>
        <dbReference type="Proteomes" id="UP001157161"/>
    </source>
</evidence>
<feature type="region of interest" description="Disordered" evidence="1">
    <location>
        <begin position="1"/>
        <end position="22"/>
    </location>
</feature>